<dbReference type="RefSeq" id="WP_057637978.1">
    <property type="nucleotide sequence ID" value="NZ_LDJM01000021.1"/>
</dbReference>
<name>A0A0R0DHC2_9GAMM</name>
<dbReference type="Proteomes" id="UP000050956">
    <property type="component" value="Unassembled WGS sequence"/>
</dbReference>
<accession>A0A0R0DHC2</accession>
<gene>
    <name evidence="2" type="ORF">ABB30_09095</name>
</gene>
<dbReference type="EMBL" id="LDJM01000021">
    <property type="protein sequence ID" value="KRG76851.1"/>
    <property type="molecule type" value="Genomic_DNA"/>
</dbReference>
<evidence type="ECO:0000313" key="3">
    <source>
        <dbReference type="Proteomes" id="UP000050956"/>
    </source>
</evidence>
<evidence type="ECO:0000259" key="1">
    <source>
        <dbReference type="Pfam" id="PF04168"/>
    </source>
</evidence>
<reference evidence="2 3" key="1">
    <citation type="submission" date="2015-05" db="EMBL/GenBank/DDBJ databases">
        <title>Genome sequencing and analysis of members of genus Stenotrophomonas.</title>
        <authorList>
            <person name="Patil P.P."/>
            <person name="Midha S."/>
            <person name="Patil P.B."/>
        </authorList>
    </citation>
    <scope>NUCLEOTIDE SEQUENCE [LARGE SCALE GENOMIC DNA]</scope>
    <source>
        <strain evidence="2 3">DSM 24757</strain>
    </source>
</reference>
<organism evidence="2 3">
    <name type="scientific">Stenotrophomonas ginsengisoli</name>
    <dbReference type="NCBI Taxonomy" id="336566"/>
    <lineage>
        <taxon>Bacteria</taxon>
        <taxon>Pseudomonadati</taxon>
        <taxon>Pseudomonadota</taxon>
        <taxon>Gammaproteobacteria</taxon>
        <taxon>Lysobacterales</taxon>
        <taxon>Lysobacteraceae</taxon>
        <taxon>Stenotrophomonas</taxon>
    </lineage>
</organism>
<dbReference type="PANTHER" id="PTHR34595">
    <property type="entry name" value="BLR5612 PROTEIN"/>
    <property type="match status" value="1"/>
</dbReference>
<dbReference type="Pfam" id="PF04168">
    <property type="entry name" value="Alpha-E"/>
    <property type="match status" value="1"/>
</dbReference>
<dbReference type="STRING" id="336566.ABB30_09095"/>
<dbReference type="PATRIC" id="fig|336566.3.peg.1232"/>
<feature type="domain" description="DUF403" evidence="1">
    <location>
        <begin position="1"/>
        <end position="311"/>
    </location>
</feature>
<protein>
    <recommendedName>
        <fullName evidence="1">DUF403 domain-containing protein</fullName>
    </recommendedName>
</protein>
<keyword evidence="3" id="KW-1185">Reference proteome</keyword>
<dbReference type="InterPro" id="IPR051680">
    <property type="entry name" value="ATP-dep_Glu-Cys_Ligase-2"/>
</dbReference>
<evidence type="ECO:0000313" key="2">
    <source>
        <dbReference type="EMBL" id="KRG76851.1"/>
    </source>
</evidence>
<dbReference type="InterPro" id="IPR007296">
    <property type="entry name" value="DUF403"/>
</dbReference>
<dbReference type="AlphaFoldDB" id="A0A0R0DHC2"/>
<dbReference type="PANTHER" id="PTHR34595:SF7">
    <property type="entry name" value="SLL1039 PROTEIN"/>
    <property type="match status" value="1"/>
</dbReference>
<comment type="caution">
    <text evidence="2">The sequence shown here is derived from an EMBL/GenBank/DDBJ whole genome shotgun (WGS) entry which is preliminary data.</text>
</comment>
<proteinExistence type="predicted"/>
<sequence length="313" mass="35244">MLSRVADNLYWFSRYLRRVENTARLLGACSQLRLDLPRQVTFDLMPILRTLSVDALFVQQHGSEAQYSQSQIMAFSVLSLENPSSLRSSFHNARSVLRSIRDVMPQAIWDTVNDMHQLLEGQGAQMLERGREGDLFARIVDDGLKLSGLLNANVSRDIGFQFLRLGASLEQADMTSRIIDAGASGLIRARHGDELEKAYRSLQWAAVLSSLAGMQMFRRHMRRQVSAEAALSFLLQDNDFPRSVYFCLSRLLSVVPRLPHAPAVERQAHRVVGLVRNADPVWQAANNPALLMDEIQLHVAALDQAIAEGYFRQ</sequence>
<dbReference type="OrthoDB" id="9803532at2"/>